<dbReference type="InterPro" id="IPR023214">
    <property type="entry name" value="HAD_sf"/>
</dbReference>
<name>A0ABN8SV38_9CNID</name>
<evidence type="ECO:0000313" key="6">
    <source>
        <dbReference type="EMBL" id="CAH3195414.1"/>
    </source>
</evidence>
<dbReference type="Proteomes" id="UP001159427">
    <property type="component" value="Unassembled WGS sequence"/>
</dbReference>
<dbReference type="Gene3D" id="3.40.50.1000">
    <property type="entry name" value="HAD superfamily/HAD-like"/>
    <property type="match status" value="1"/>
</dbReference>
<keyword evidence="4" id="KW-0460">Magnesium</keyword>
<evidence type="ECO:0000313" key="7">
    <source>
        <dbReference type="Proteomes" id="UP001159427"/>
    </source>
</evidence>
<gene>
    <name evidence="6" type="ORF">PEVE_00030195</name>
</gene>
<dbReference type="PANTHER" id="PTHR12103:SF15">
    <property type="entry name" value="CYTOSOLIC PURINE 5'-NUCLEOTIDASE"/>
    <property type="match status" value="1"/>
</dbReference>
<sequence length="95" mass="10985">MPYSTHPYDSTASYGDATDGPKAFKRDTAKRVFVNRSLSLDKIKFFGFDMDYTLAVYKSPVYEKKAFDLVCERLASIGYPQDILKFEYDETFPVR</sequence>
<dbReference type="Pfam" id="PF05761">
    <property type="entry name" value="5_nucleotid"/>
    <property type="match status" value="1"/>
</dbReference>
<keyword evidence="2" id="KW-0479">Metal-binding</keyword>
<dbReference type="PANTHER" id="PTHR12103">
    <property type="entry name" value="5'-NUCLEOTIDASE DOMAIN-CONTAINING"/>
    <property type="match status" value="1"/>
</dbReference>
<organism evidence="6 7">
    <name type="scientific">Porites evermanni</name>
    <dbReference type="NCBI Taxonomy" id="104178"/>
    <lineage>
        <taxon>Eukaryota</taxon>
        <taxon>Metazoa</taxon>
        <taxon>Cnidaria</taxon>
        <taxon>Anthozoa</taxon>
        <taxon>Hexacorallia</taxon>
        <taxon>Scleractinia</taxon>
        <taxon>Fungiina</taxon>
        <taxon>Poritidae</taxon>
        <taxon>Porites</taxon>
    </lineage>
</organism>
<evidence type="ECO:0000256" key="4">
    <source>
        <dbReference type="ARBA" id="ARBA00022842"/>
    </source>
</evidence>
<protein>
    <recommendedName>
        <fullName evidence="8">5'-nucleotidase</fullName>
    </recommendedName>
</protein>
<accession>A0ABN8SV38</accession>
<reference evidence="6 7" key="1">
    <citation type="submission" date="2022-05" db="EMBL/GenBank/DDBJ databases">
        <authorList>
            <consortium name="Genoscope - CEA"/>
            <person name="William W."/>
        </authorList>
    </citation>
    <scope>NUCLEOTIDE SEQUENCE [LARGE SCALE GENOMIC DNA]</scope>
</reference>
<evidence type="ECO:0000256" key="1">
    <source>
        <dbReference type="ARBA" id="ARBA00009589"/>
    </source>
</evidence>
<comment type="similarity">
    <text evidence="1">Belongs to the 5'(3')-deoxyribonucleotidase family.</text>
</comment>
<evidence type="ECO:0000256" key="5">
    <source>
        <dbReference type="SAM" id="MobiDB-lite"/>
    </source>
</evidence>
<evidence type="ECO:0000256" key="3">
    <source>
        <dbReference type="ARBA" id="ARBA00022801"/>
    </source>
</evidence>
<dbReference type="SUPFAM" id="SSF56784">
    <property type="entry name" value="HAD-like"/>
    <property type="match status" value="1"/>
</dbReference>
<feature type="region of interest" description="Disordered" evidence="5">
    <location>
        <begin position="1"/>
        <end position="23"/>
    </location>
</feature>
<proteinExistence type="inferred from homology"/>
<keyword evidence="3" id="KW-0378">Hydrolase</keyword>
<evidence type="ECO:0008006" key="8">
    <source>
        <dbReference type="Google" id="ProtNLM"/>
    </source>
</evidence>
<comment type="caution">
    <text evidence="6">The sequence shown here is derived from an EMBL/GenBank/DDBJ whole genome shotgun (WGS) entry which is preliminary data.</text>
</comment>
<dbReference type="InterPro" id="IPR008380">
    <property type="entry name" value="HAD-SF_hydro_IG_5-nucl"/>
</dbReference>
<keyword evidence="7" id="KW-1185">Reference proteome</keyword>
<dbReference type="EMBL" id="CALNXI010004261">
    <property type="protein sequence ID" value="CAH3195414.1"/>
    <property type="molecule type" value="Genomic_DNA"/>
</dbReference>
<dbReference type="InterPro" id="IPR036412">
    <property type="entry name" value="HAD-like_sf"/>
</dbReference>
<evidence type="ECO:0000256" key="2">
    <source>
        <dbReference type="ARBA" id="ARBA00022723"/>
    </source>
</evidence>